<dbReference type="PANTHER" id="PTHR43727">
    <property type="entry name" value="DIAMINOPIMELATE DECARBOXYLASE"/>
    <property type="match status" value="1"/>
</dbReference>
<proteinExistence type="predicted"/>
<protein>
    <submittedName>
        <fullName evidence="5">Pyridoxal-dependent decarboxylase, exosortase A system-associated</fullName>
    </submittedName>
</protein>
<dbReference type="PRINTS" id="PR01179">
    <property type="entry name" value="ODADCRBXLASE"/>
</dbReference>
<comment type="caution">
    <text evidence="5">The sequence shown here is derived from an EMBL/GenBank/DDBJ whole genome shotgun (WGS) entry which is preliminary data.</text>
</comment>
<evidence type="ECO:0000313" key="6">
    <source>
        <dbReference type="Proteomes" id="UP000646365"/>
    </source>
</evidence>
<organism evidence="5 6">
    <name type="scientific">Aliidongia dinghuensis</name>
    <dbReference type="NCBI Taxonomy" id="1867774"/>
    <lineage>
        <taxon>Bacteria</taxon>
        <taxon>Pseudomonadati</taxon>
        <taxon>Pseudomonadota</taxon>
        <taxon>Alphaproteobacteria</taxon>
        <taxon>Rhodospirillales</taxon>
        <taxon>Dongiaceae</taxon>
        <taxon>Aliidongia</taxon>
    </lineage>
</organism>
<dbReference type="Proteomes" id="UP000646365">
    <property type="component" value="Unassembled WGS sequence"/>
</dbReference>
<comment type="cofactor">
    <cofactor evidence="1 3">
        <name>pyridoxal 5'-phosphate</name>
        <dbReference type="ChEBI" id="CHEBI:597326"/>
    </cofactor>
</comment>
<dbReference type="RefSeq" id="WP_189044257.1">
    <property type="nucleotide sequence ID" value="NZ_BMJQ01000003.1"/>
</dbReference>
<evidence type="ECO:0000259" key="4">
    <source>
        <dbReference type="Pfam" id="PF02784"/>
    </source>
</evidence>
<dbReference type="AlphaFoldDB" id="A0A8J2YRD3"/>
<dbReference type="NCBIfam" id="TIGR03099">
    <property type="entry name" value="dCO2ase_PEP1"/>
    <property type="match status" value="1"/>
</dbReference>
<dbReference type="SUPFAM" id="SSF50621">
    <property type="entry name" value="Alanine racemase C-terminal domain-like"/>
    <property type="match status" value="1"/>
</dbReference>
<dbReference type="Pfam" id="PF02784">
    <property type="entry name" value="Orn_Arg_deC_N"/>
    <property type="match status" value="1"/>
</dbReference>
<dbReference type="InterPro" id="IPR022644">
    <property type="entry name" value="De-COase2_N"/>
</dbReference>
<dbReference type="EMBL" id="BMJQ01000003">
    <property type="protein sequence ID" value="GGF10847.1"/>
    <property type="molecule type" value="Genomic_DNA"/>
</dbReference>
<dbReference type="GO" id="GO:0009089">
    <property type="term" value="P:lysine biosynthetic process via diaminopimelate"/>
    <property type="evidence" value="ECO:0007669"/>
    <property type="project" value="TreeGrafter"/>
</dbReference>
<reference evidence="5" key="1">
    <citation type="journal article" date="2014" name="Int. J. Syst. Evol. Microbiol.">
        <title>Complete genome sequence of Corynebacterium casei LMG S-19264T (=DSM 44701T), isolated from a smear-ripened cheese.</title>
        <authorList>
            <consortium name="US DOE Joint Genome Institute (JGI-PGF)"/>
            <person name="Walter F."/>
            <person name="Albersmeier A."/>
            <person name="Kalinowski J."/>
            <person name="Ruckert C."/>
        </authorList>
    </citation>
    <scope>NUCLEOTIDE SEQUENCE</scope>
    <source>
        <strain evidence="5">CGMCC 1.15725</strain>
    </source>
</reference>
<dbReference type="InterPro" id="IPR000183">
    <property type="entry name" value="Orn/DAP/Arg_de-COase"/>
</dbReference>
<name>A0A8J2YRD3_9PROT</name>
<dbReference type="InterPro" id="IPR009006">
    <property type="entry name" value="Ala_racemase/Decarboxylase_C"/>
</dbReference>
<reference evidence="5" key="2">
    <citation type="submission" date="2020-09" db="EMBL/GenBank/DDBJ databases">
        <authorList>
            <person name="Sun Q."/>
            <person name="Zhou Y."/>
        </authorList>
    </citation>
    <scope>NUCLEOTIDE SEQUENCE</scope>
    <source>
        <strain evidence="5">CGMCC 1.15725</strain>
    </source>
</reference>
<dbReference type="PROSITE" id="PS00879">
    <property type="entry name" value="ODR_DC_2_2"/>
    <property type="match status" value="1"/>
</dbReference>
<dbReference type="InterPro" id="IPR017530">
    <property type="entry name" value="DCO2ase_PEP1"/>
</dbReference>
<accession>A0A8J2YRD3</accession>
<dbReference type="CDD" id="cd06839">
    <property type="entry name" value="PLPDE_III_Btrk_like"/>
    <property type="match status" value="1"/>
</dbReference>
<dbReference type="InterPro" id="IPR029066">
    <property type="entry name" value="PLP-binding_barrel"/>
</dbReference>
<keyword evidence="6" id="KW-1185">Reference proteome</keyword>
<dbReference type="SUPFAM" id="SSF51419">
    <property type="entry name" value="PLP-binding barrel"/>
    <property type="match status" value="1"/>
</dbReference>
<feature type="active site" description="Proton donor" evidence="3">
    <location>
        <position position="364"/>
    </location>
</feature>
<evidence type="ECO:0000313" key="5">
    <source>
        <dbReference type="EMBL" id="GGF10847.1"/>
    </source>
</evidence>
<dbReference type="GO" id="GO:0008836">
    <property type="term" value="F:diaminopimelate decarboxylase activity"/>
    <property type="evidence" value="ECO:0007669"/>
    <property type="project" value="TreeGrafter"/>
</dbReference>
<keyword evidence="2 3" id="KW-0663">Pyridoxal phosphate</keyword>
<dbReference type="Gene3D" id="2.40.37.10">
    <property type="entry name" value="Lyase, Ornithine Decarboxylase, Chain A, domain 1"/>
    <property type="match status" value="1"/>
</dbReference>
<evidence type="ECO:0000256" key="1">
    <source>
        <dbReference type="ARBA" id="ARBA00001933"/>
    </source>
</evidence>
<feature type="modified residue" description="N6-(pyridoxal phosphate)lysine" evidence="3">
    <location>
        <position position="72"/>
    </location>
</feature>
<dbReference type="PANTHER" id="PTHR43727:SF2">
    <property type="entry name" value="GROUP IV DECARBOXYLASE"/>
    <property type="match status" value="1"/>
</dbReference>
<evidence type="ECO:0000256" key="3">
    <source>
        <dbReference type="PIRSR" id="PIRSR600183-50"/>
    </source>
</evidence>
<sequence length="413" mass="42669">MSGVTNGPALPADWASAFVDGELTIGGIPASRLAARVGGTPFFAYDRARVAGRVAALRQALPASVDLHYSLKANPMPALVGYLGRLVDGFDVASAGEMKIALDAGMAPERVGFAGPGKSDAELRQAAAAGVIVSLEGQGEPERLHEAGRAVGCRPRVMVRVNPAFDVRAGGLRMGGGPKPFGIDEEDVPALLRRVAALDLDFAGFHLYWGSQSLDAARIAEAQEQAMSAFLKLAAVAPAPPRLFNLGGGFGIPYAAGDPALDLPAAARNVAAAAARLAQQLPDARLIVELGRYLVGEAGVYVCRVLDRKVSRGEVFLVTDGGLHHHLAASGNFGQVVRRNYPVAVATRPIDGPRETATIAGRLCTPLDVLARKAELAVAAPGDLIAVFQSGAYGASASPAGFLSHGAAPEILI</sequence>
<feature type="domain" description="Orn/DAP/Arg decarboxylase 2 N-terminal" evidence="4">
    <location>
        <begin position="48"/>
        <end position="295"/>
    </location>
</feature>
<dbReference type="Gene3D" id="3.20.20.10">
    <property type="entry name" value="Alanine racemase"/>
    <property type="match status" value="1"/>
</dbReference>
<evidence type="ECO:0000256" key="2">
    <source>
        <dbReference type="ARBA" id="ARBA00022898"/>
    </source>
</evidence>
<gene>
    <name evidence="5" type="ORF">GCM10011611_15550</name>
</gene>
<dbReference type="InterPro" id="IPR022657">
    <property type="entry name" value="De-COase2_CS"/>
</dbReference>